<dbReference type="Proteomes" id="UP000252985">
    <property type="component" value="Chromosome"/>
</dbReference>
<dbReference type="CDD" id="cd06261">
    <property type="entry name" value="TM_PBP2"/>
    <property type="match status" value="2"/>
</dbReference>
<dbReference type="SUPFAM" id="SSF161098">
    <property type="entry name" value="MetI-like"/>
    <property type="match status" value="2"/>
</dbReference>
<feature type="transmembrane region" description="Helical" evidence="8">
    <location>
        <begin position="448"/>
        <end position="470"/>
    </location>
</feature>
<keyword evidence="5 8" id="KW-0812">Transmembrane</keyword>
<evidence type="ECO:0000256" key="1">
    <source>
        <dbReference type="ARBA" id="ARBA00004429"/>
    </source>
</evidence>
<dbReference type="GO" id="GO:0055085">
    <property type="term" value="P:transmembrane transport"/>
    <property type="evidence" value="ECO:0007669"/>
    <property type="project" value="InterPro"/>
</dbReference>
<feature type="transmembrane region" description="Helical" evidence="8">
    <location>
        <begin position="62"/>
        <end position="86"/>
    </location>
</feature>
<feature type="domain" description="ABC transmembrane type-1" evidence="9">
    <location>
        <begin position="62"/>
        <end position="262"/>
    </location>
</feature>
<dbReference type="Proteomes" id="UP000253273">
    <property type="component" value="Chromosome"/>
</dbReference>
<name>A0A345E6Y4_9EURY</name>
<evidence type="ECO:0000313" key="11">
    <source>
        <dbReference type="EMBL" id="AXG11369.1"/>
    </source>
</evidence>
<accession>A0A345EGP7</accession>
<dbReference type="GeneID" id="37288663"/>
<evidence type="ECO:0000256" key="8">
    <source>
        <dbReference type="RuleBase" id="RU363032"/>
    </source>
</evidence>
<dbReference type="Pfam" id="PF00528">
    <property type="entry name" value="BPD_transp_1"/>
    <property type="match status" value="2"/>
</dbReference>
<dbReference type="EMBL" id="CP031150">
    <property type="protein sequence ID" value="AXG07956.1"/>
    <property type="molecule type" value="Genomic_DNA"/>
</dbReference>
<keyword evidence="2 8" id="KW-0813">Transport</keyword>
<keyword evidence="6 8" id="KW-1133">Transmembrane helix</keyword>
<feature type="transmembrane region" description="Helical" evidence="8">
    <location>
        <begin position="399"/>
        <end position="416"/>
    </location>
</feature>
<feature type="transmembrane region" description="Helical" evidence="8">
    <location>
        <begin position="21"/>
        <end position="42"/>
    </location>
</feature>
<proteinExistence type="inferred from homology"/>
<dbReference type="RefSeq" id="WP_114587077.1">
    <property type="nucleotide sequence ID" value="NZ_CP031148.1"/>
</dbReference>
<dbReference type="OrthoDB" id="28023at2157"/>
<evidence type="ECO:0000256" key="5">
    <source>
        <dbReference type="ARBA" id="ARBA00022692"/>
    </source>
</evidence>
<evidence type="ECO:0000256" key="6">
    <source>
        <dbReference type="ARBA" id="ARBA00022989"/>
    </source>
</evidence>
<comment type="similarity">
    <text evidence="8">Belongs to the binding-protein-dependent transport system permease family.</text>
</comment>
<dbReference type="GO" id="GO:0005886">
    <property type="term" value="C:plasma membrane"/>
    <property type="evidence" value="ECO:0007669"/>
    <property type="project" value="UniProtKB-SubCell"/>
</dbReference>
<comment type="subcellular location">
    <subcellularLocation>
        <location evidence="1">Cell inner membrane</location>
        <topology evidence="1">Multi-pass membrane protein</topology>
    </subcellularLocation>
    <subcellularLocation>
        <location evidence="8">Cell membrane</location>
        <topology evidence="8">Multi-pass membrane protein</topology>
    </subcellularLocation>
</comment>
<keyword evidence="13" id="KW-1185">Reference proteome</keyword>
<feature type="domain" description="ABC transmembrane type-1" evidence="9">
    <location>
        <begin position="334"/>
        <end position="524"/>
    </location>
</feature>
<dbReference type="KEGG" id="haj:DU500_16810"/>
<feature type="transmembrane region" description="Helical" evidence="8">
    <location>
        <begin position="372"/>
        <end position="393"/>
    </location>
</feature>
<dbReference type="InterPro" id="IPR000515">
    <property type="entry name" value="MetI-like"/>
</dbReference>
<dbReference type="PANTHER" id="PTHR43357:SF3">
    <property type="entry name" value="FE(3+)-TRANSPORT SYSTEM PERMEASE PROTEIN FBPB 2"/>
    <property type="match status" value="1"/>
</dbReference>
<protein>
    <submittedName>
        <fullName evidence="10">Iron ABC transporter permease</fullName>
    </submittedName>
</protein>
<feature type="transmembrane region" description="Helical" evidence="8">
    <location>
        <begin position="337"/>
        <end position="360"/>
    </location>
</feature>
<feature type="transmembrane region" description="Helical" evidence="8">
    <location>
        <begin position="98"/>
        <end position="122"/>
    </location>
</feature>
<feature type="transmembrane region" description="Helical" evidence="8">
    <location>
        <begin position="201"/>
        <end position="223"/>
    </location>
</feature>
<evidence type="ECO:0000313" key="12">
    <source>
        <dbReference type="Proteomes" id="UP000252985"/>
    </source>
</evidence>
<feature type="transmembrane region" description="Helical" evidence="8">
    <location>
        <begin position="243"/>
        <end position="261"/>
    </location>
</feature>
<dbReference type="PROSITE" id="PS50928">
    <property type="entry name" value="ABC_TM1"/>
    <property type="match status" value="2"/>
</dbReference>
<evidence type="ECO:0000313" key="10">
    <source>
        <dbReference type="EMBL" id="AXG07956.1"/>
    </source>
</evidence>
<reference evidence="11 12" key="1">
    <citation type="submission" date="2018-07" db="EMBL/GenBank/DDBJ databases">
        <title>Genome sequences of Haloplanus sp. CBA1112.</title>
        <authorList>
            <person name="Kim Y.B."/>
            <person name="Roh S.W."/>
        </authorList>
    </citation>
    <scope>NUCLEOTIDE SEQUENCE [LARGE SCALE GENOMIC DNA]</scope>
    <source>
        <strain evidence="11 12">CBA1112</strain>
    </source>
</reference>
<dbReference type="AlphaFoldDB" id="A0A345E6Y4"/>
<gene>
    <name evidence="11" type="ORF">DU484_16755</name>
    <name evidence="10" type="ORF">DU500_16810</name>
</gene>
<feature type="transmembrane region" description="Helical" evidence="8">
    <location>
        <begin position="502"/>
        <end position="525"/>
    </location>
</feature>
<evidence type="ECO:0000256" key="4">
    <source>
        <dbReference type="ARBA" id="ARBA00022519"/>
    </source>
</evidence>
<organism evidence="10 13">
    <name type="scientific">Haloplanus rubicundus</name>
    <dbReference type="NCBI Taxonomy" id="1547898"/>
    <lineage>
        <taxon>Archaea</taxon>
        <taxon>Methanobacteriati</taxon>
        <taxon>Methanobacteriota</taxon>
        <taxon>Stenosarchaea group</taxon>
        <taxon>Halobacteria</taxon>
        <taxon>Halobacteriales</taxon>
        <taxon>Haloferacaceae</taxon>
        <taxon>Haloplanus</taxon>
    </lineage>
</organism>
<evidence type="ECO:0000256" key="2">
    <source>
        <dbReference type="ARBA" id="ARBA00022448"/>
    </source>
</evidence>
<evidence type="ECO:0000256" key="7">
    <source>
        <dbReference type="ARBA" id="ARBA00023136"/>
    </source>
</evidence>
<evidence type="ECO:0000256" key="3">
    <source>
        <dbReference type="ARBA" id="ARBA00022475"/>
    </source>
</evidence>
<reference evidence="10 13" key="2">
    <citation type="submission" date="2018-07" db="EMBL/GenBank/DDBJ databases">
        <title>Genome sequences of Haloplanus sp. CBA1113.</title>
        <authorList>
            <person name="Kim Y.B."/>
            <person name="Roh S.W."/>
        </authorList>
    </citation>
    <scope>NUCLEOTIDE SEQUENCE [LARGE SCALE GENOMIC DNA]</scope>
    <source>
        <strain evidence="10 13">CBA1113</strain>
    </source>
</reference>
<feature type="transmembrane region" description="Helical" evidence="8">
    <location>
        <begin position="291"/>
        <end position="317"/>
    </location>
</feature>
<dbReference type="InterPro" id="IPR035906">
    <property type="entry name" value="MetI-like_sf"/>
</dbReference>
<sequence>MATDHPTIDDASDDLPLPTTIASGAVAAAVLLPLVWLVRTALDVGLSEAIDISTRPSTIQVFVNSAALVVVVTVASVLIGVPLAYLTVRTDLPFRRGFTVAVSLPLVIPSYIGAFAFVSAFGPQGAFQRLLAPLGVERLPEIYGFVGASLVITLYTYPYVFITTRAALKSLDTTLIDAARTLEHGQWEAFRRVTIPQIKPAVGAGSLLVALYALSDFGTPAIMQFDAFTRVIYVEFTTFGRDVASLLSLQLVAVTLLILGLESHIRGNEPLYAGRQGGRTSGTVRLGKWKYVAMAACLAVSGLALFVPLGILLTWLAQGGAEVGSALAFQPSYALNSVGVSAGAALVATVAGLPVAYLAAKHRSRLTEAFERATYVGYAVPGVVLGLALVYLGTSYAQPIYQTLYLLIAAYVVRFLPQAVGSMRASFLRVNPALPEAARTLGRSSFGAFRAVTLPLIAPGLFGGAALVFLTTMKELPATLLLRPSGFKTLVTHIWTATASGYYGHAAVPALILLGVSALSMLVILSQEGYDVK</sequence>
<evidence type="ECO:0000313" key="13">
    <source>
        <dbReference type="Proteomes" id="UP000253273"/>
    </source>
</evidence>
<dbReference type="EMBL" id="CP031148">
    <property type="protein sequence ID" value="AXG11369.1"/>
    <property type="molecule type" value="Genomic_DNA"/>
</dbReference>
<dbReference type="PANTHER" id="PTHR43357">
    <property type="entry name" value="INNER MEMBRANE ABC TRANSPORTER PERMEASE PROTEIN YDCV"/>
    <property type="match status" value="1"/>
</dbReference>
<evidence type="ECO:0000259" key="9">
    <source>
        <dbReference type="PROSITE" id="PS50928"/>
    </source>
</evidence>
<keyword evidence="7 8" id="KW-0472">Membrane</keyword>
<accession>A0A345E6Y4</accession>
<keyword evidence="3" id="KW-1003">Cell membrane</keyword>
<dbReference type="KEGG" id="haq:DU484_16755"/>
<feature type="transmembrane region" description="Helical" evidence="8">
    <location>
        <begin position="142"/>
        <end position="162"/>
    </location>
</feature>
<dbReference type="Gene3D" id="1.10.3720.10">
    <property type="entry name" value="MetI-like"/>
    <property type="match status" value="2"/>
</dbReference>
<keyword evidence="4" id="KW-0997">Cell inner membrane</keyword>